<dbReference type="Proteomes" id="UP001303760">
    <property type="component" value="Unassembled WGS sequence"/>
</dbReference>
<dbReference type="EMBL" id="MU860708">
    <property type="protein sequence ID" value="KAK4233018.1"/>
    <property type="molecule type" value="Genomic_DNA"/>
</dbReference>
<feature type="region of interest" description="Disordered" evidence="1">
    <location>
        <begin position="89"/>
        <end position="111"/>
    </location>
</feature>
<dbReference type="AlphaFoldDB" id="A0AAN7C1W6"/>
<comment type="caution">
    <text evidence="2">The sequence shown here is derived from an EMBL/GenBank/DDBJ whole genome shotgun (WGS) entry which is preliminary data.</text>
</comment>
<protein>
    <submittedName>
        <fullName evidence="2">Uncharacterized protein</fullName>
    </submittedName>
</protein>
<proteinExistence type="predicted"/>
<feature type="region of interest" description="Disordered" evidence="1">
    <location>
        <begin position="27"/>
        <end position="58"/>
    </location>
</feature>
<evidence type="ECO:0000256" key="1">
    <source>
        <dbReference type="SAM" id="MobiDB-lite"/>
    </source>
</evidence>
<accession>A0AAN7C1W6</accession>
<name>A0AAN7C1W6_9PEZI</name>
<evidence type="ECO:0000313" key="3">
    <source>
        <dbReference type="Proteomes" id="UP001303760"/>
    </source>
</evidence>
<sequence>MATICLDSQIFYTPVPAADSELASRDRLVPKGDPSTAILGALSHPPLPQDVHDARHGGTGNSWDDAVLILSDGESDCGDSDNAWCDTSFPPLEELPAAPRHEARSNVRCRH</sequence>
<gene>
    <name evidence="2" type="ORF">C8A03DRAFT_19823</name>
</gene>
<organism evidence="2 3">
    <name type="scientific">Achaetomium macrosporum</name>
    <dbReference type="NCBI Taxonomy" id="79813"/>
    <lineage>
        <taxon>Eukaryota</taxon>
        <taxon>Fungi</taxon>
        <taxon>Dikarya</taxon>
        <taxon>Ascomycota</taxon>
        <taxon>Pezizomycotina</taxon>
        <taxon>Sordariomycetes</taxon>
        <taxon>Sordariomycetidae</taxon>
        <taxon>Sordariales</taxon>
        <taxon>Chaetomiaceae</taxon>
        <taxon>Achaetomium</taxon>
    </lineage>
</organism>
<evidence type="ECO:0000313" key="2">
    <source>
        <dbReference type="EMBL" id="KAK4233018.1"/>
    </source>
</evidence>
<reference evidence="2" key="2">
    <citation type="submission" date="2023-05" db="EMBL/GenBank/DDBJ databases">
        <authorList>
            <consortium name="Lawrence Berkeley National Laboratory"/>
            <person name="Steindorff A."/>
            <person name="Hensen N."/>
            <person name="Bonometti L."/>
            <person name="Westerberg I."/>
            <person name="Brannstrom I.O."/>
            <person name="Guillou S."/>
            <person name="Cros-Aarteil S."/>
            <person name="Calhoun S."/>
            <person name="Haridas S."/>
            <person name="Kuo A."/>
            <person name="Mondo S."/>
            <person name="Pangilinan J."/>
            <person name="Riley R."/>
            <person name="Labutti K."/>
            <person name="Andreopoulos B."/>
            <person name="Lipzen A."/>
            <person name="Chen C."/>
            <person name="Yanf M."/>
            <person name="Daum C."/>
            <person name="Ng V."/>
            <person name="Clum A."/>
            <person name="Ohm R."/>
            <person name="Martin F."/>
            <person name="Silar P."/>
            <person name="Natvig D."/>
            <person name="Lalanne C."/>
            <person name="Gautier V."/>
            <person name="Ament-Velasquez S.L."/>
            <person name="Kruys A."/>
            <person name="Hutchinson M.I."/>
            <person name="Powell A.J."/>
            <person name="Barry K."/>
            <person name="Miller A.N."/>
            <person name="Grigoriev I.V."/>
            <person name="Debuchy R."/>
            <person name="Gladieux P."/>
            <person name="Thoren M.H."/>
            <person name="Johannesson H."/>
        </authorList>
    </citation>
    <scope>NUCLEOTIDE SEQUENCE</scope>
    <source>
        <strain evidence="2">CBS 532.94</strain>
    </source>
</reference>
<keyword evidence="3" id="KW-1185">Reference proteome</keyword>
<reference evidence="2" key="1">
    <citation type="journal article" date="2023" name="Mol. Phylogenet. Evol.">
        <title>Genome-scale phylogeny and comparative genomics of the fungal order Sordariales.</title>
        <authorList>
            <person name="Hensen N."/>
            <person name="Bonometti L."/>
            <person name="Westerberg I."/>
            <person name="Brannstrom I.O."/>
            <person name="Guillou S."/>
            <person name="Cros-Aarteil S."/>
            <person name="Calhoun S."/>
            <person name="Haridas S."/>
            <person name="Kuo A."/>
            <person name="Mondo S."/>
            <person name="Pangilinan J."/>
            <person name="Riley R."/>
            <person name="LaButti K."/>
            <person name="Andreopoulos B."/>
            <person name="Lipzen A."/>
            <person name="Chen C."/>
            <person name="Yan M."/>
            <person name="Daum C."/>
            <person name="Ng V."/>
            <person name="Clum A."/>
            <person name="Steindorff A."/>
            <person name="Ohm R.A."/>
            <person name="Martin F."/>
            <person name="Silar P."/>
            <person name="Natvig D.O."/>
            <person name="Lalanne C."/>
            <person name="Gautier V."/>
            <person name="Ament-Velasquez S.L."/>
            <person name="Kruys A."/>
            <person name="Hutchinson M.I."/>
            <person name="Powell A.J."/>
            <person name="Barry K."/>
            <person name="Miller A.N."/>
            <person name="Grigoriev I.V."/>
            <person name="Debuchy R."/>
            <person name="Gladieux P."/>
            <person name="Hiltunen Thoren M."/>
            <person name="Johannesson H."/>
        </authorList>
    </citation>
    <scope>NUCLEOTIDE SEQUENCE</scope>
    <source>
        <strain evidence="2">CBS 532.94</strain>
    </source>
</reference>